<gene>
    <name evidence="2" type="ORF">PG993_006858</name>
</gene>
<feature type="compositionally biased region" description="Polar residues" evidence="1">
    <location>
        <begin position="53"/>
        <end position="63"/>
    </location>
</feature>
<accession>A0ABR1SVU4</accession>
<keyword evidence="3" id="KW-1185">Reference proteome</keyword>
<organism evidence="2 3">
    <name type="scientific">Apiospora rasikravindrae</name>
    <dbReference type="NCBI Taxonomy" id="990691"/>
    <lineage>
        <taxon>Eukaryota</taxon>
        <taxon>Fungi</taxon>
        <taxon>Dikarya</taxon>
        <taxon>Ascomycota</taxon>
        <taxon>Pezizomycotina</taxon>
        <taxon>Sordariomycetes</taxon>
        <taxon>Xylariomycetidae</taxon>
        <taxon>Amphisphaeriales</taxon>
        <taxon>Apiosporaceae</taxon>
        <taxon>Apiospora</taxon>
    </lineage>
</organism>
<comment type="caution">
    <text evidence="2">The sequence shown here is derived from an EMBL/GenBank/DDBJ whole genome shotgun (WGS) entry which is preliminary data.</text>
</comment>
<feature type="region of interest" description="Disordered" evidence="1">
    <location>
        <begin position="43"/>
        <end position="65"/>
    </location>
</feature>
<evidence type="ECO:0000313" key="3">
    <source>
        <dbReference type="Proteomes" id="UP001444661"/>
    </source>
</evidence>
<dbReference type="Proteomes" id="UP001444661">
    <property type="component" value="Unassembled WGS sequence"/>
</dbReference>
<sequence>MADAGIVQYGLCSLDVAGHAGGIVPIRHFDGAIRPQLRLQLADSAAEAGPSRPDTSSAYNTANPHLGASHAVRNAGNASSSDRHVKRHGFLAAAGATAVDLPRHAQSIGADVTRQDGLVIPLRPFCSFQCFTPASSPRPPHPHIEKRETDHDHENQPGGTECSICSAELDQELMGFVDVFCDLDVLIESQGWITYLQFDQEESQLHFVPATKLLLFPQPHLCDGSKADGVVGLGMIVDGAVVNLLADRVLETLHDVPCGYVVASTANRVADGVRVVDCAGRLDEDSAGLEVKAHPSTYAACFVPSEVVSVDADGPKLLALPACDDR</sequence>
<evidence type="ECO:0000256" key="1">
    <source>
        <dbReference type="SAM" id="MobiDB-lite"/>
    </source>
</evidence>
<feature type="region of interest" description="Disordered" evidence="1">
    <location>
        <begin position="134"/>
        <end position="159"/>
    </location>
</feature>
<reference evidence="2 3" key="1">
    <citation type="submission" date="2023-01" db="EMBL/GenBank/DDBJ databases">
        <title>Analysis of 21 Apiospora genomes using comparative genomics revels a genus with tremendous synthesis potential of carbohydrate active enzymes and secondary metabolites.</title>
        <authorList>
            <person name="Sorensen T."/>
        </authorList>
    </citation>
    <scope>NUCLEOTIDE SEQUENCE [LARGE SCALE GENOMIC DNA]</scope>
    <source>
        <strain evidence="2 3">CBS 33761</strain>
    </source>
</reference>
<proteinExistence type="predicted"/>
<evidence type="ECO:0000313" key="2">
    <source>
        <dbReference type="EMBL" id="KAK8038447.1"/>
    </source>
</evidence>
<name>A0ABR1SVU4_9PEZI</name>
<feature type="compositionally biased region" description="Basic and acidic residues" evidence="1">
    <location>
        <begin position="142"/>
        <end position="155"/>
    </location>
</feature>
<protein>
    <submittedName>
        <fullName evidence="2">Uncharacterized protein</fullName>
    </submittedName>
</protein>
<dbReference type="EMBL" id="JAQQWK010000006">
    <property type="protein sequence ID" value="KAK8038447.1"/>
    <property type="molecule type" value="Genomic_DNA"/>
</dbReference>